<dbReference type="InterPro" id="IPR007896">
    <property type="entry name" value="BTP_bacteria"/>
</dbReference>
<feature type="transmembrane region" description="Helical" evidence="1">
    <location>
        <begin position="12"/>
        <end position="33"/>
    </location>
</feature>
<protein>
    <submittedName>
        <fullName evidence="3">Predicted membrane protein</fullName>
    </submittedName>
</protein>
<feature type="domain" description="Chlorhexidine efflux transporter" evidence="2">
    <location>
        <begin position="71"/>
        <end position="127"/>
    </location>
</feature>
<dbReference type="NCBIfam" id="NF033664">
    <property type="entry name" value="PACE_transport"/>
    <property type="match status" value="1"/>
</dbReference>
<feature type="transmembrane region" description="Helical" evidence="1">
    <location>
        <begin position="105"/>
        <end position="128"/>
    </location>
</feature>
<reference evidence="3" key="1">
    <citation type="submission" date="2019-05" db="EMBL/GenBank/DDBJ databases">
        <authorList>
            <consortium name="Pathogen Informatics"/>
        </authorList>
    </citation>
    <scope>NUCLEOTIDE SEQUENCE [LARGE SCALE GENOMIC DNA]</scope>
    <source>
        <strain evidence="3">NCTC12965</strain>
    </source>
</reference>
<proteinExistence type="predicted"/>
<accession>A0A4U9VXJ3</accession>
<feature type="transmembrane region" description="Helical" evidence="1">
    <location>
        <begin position="39"/>
        <end position="59"/>
    </location>
</feature>
<sequence length="152" mass="17166">MQGVKRKLVYVTAYEVIGMVISALGLALLSGSAPSSTGPLAVIITTIAVTWNLIYNYLYEFWESRQASRTRTLKRRILHAVGFQLTLVVYLIPLIAWWMEISLLQALLLDMALIVIIPCYTFVFNWALRQNIRAADLCPACRRIGLSDTLFL</sequence>
<feature type="domain" description="Chlorhexidine efflux transporter" evidence="2">
    <location>
        <begin position="3"/>
        <end position="65"/>
    </location>
</feature>
<evidence type="ECO:0000259" key="2">
    <source>
        <dbReference type="Pfam" id="PF05232"/>
    </source>
</evidence>
<evidence type="ECO:0000256" key="1">
    <source>
        <dbReference type="SAM" id="Phobius"/>
    </source>
</evidence>
<keyword evidence="1" id="KW-0472">Membrane</keyword>
<gene>
    <name evidence="3" type="ORF">NCTC12965_06351</name>
</gene>
<dbReference type="AlphaFoldDB" id="A0A4U9VXJ3"/>
<dbReference type="EMBL" id="CABEEZ010000126">
    <property type="protein sequence ID" value="VTR52380.1"/>
    <property type="molecule type" value="Genomic_DNA"/>
</dbReference>
<evidence type="ECO:0000313" key="3">
    <source>
        <dbReference type="EMBL" id="VTR52380.1"/>
    </source>
</evidence>
<organism evidence="3">
    <name type="scientific">Serratia fonticola</name>
    <dbReference type="NCBI Taxonomy" id="47917"/>
    <lineage>
        <taxon>Bacteria</taxon>
        <taxon>Pseudomonadati</taxon>
        <taxon>Pseudomonadota</taxon>
        <taxon>Gammaproteobacteria</taxon>
        <taxon>Enterobacterales</taxon>
        <taxon>Yersiniaceae</taxon>
        <taxon>Serratia</taxon>
    </lineage>
</organism>
<keyword evidence="1" id="KW-1133">Transmembrane helix</keyword>
<name>A0A4U9VXJ3_SERFO</name>
<dbReference type="Pfam" id="PF05232">
    <property type="entry name" value="BTP"/>
    <property type="match status" value="2"/>
</dbReference>
<keyword evidence="1" id="KW-0812">Transmembrane</keyword>
<feature type="transmembrane region" description="Helical" evidence="1">
    <location>
        <begin position="80"/>
        <end position="99"/>
    </location>
</feature>
<dbReference type="InterPro" id="IPR058208">
    <property type="entry name" value="PACE"/>
</dbReference>